<dbReference type="PANTHER" id="PTHR48045:SF21">
    <property type="entry name" value="UDP-GLYCOSYLTRANSFERASE 83A1"/>
    <property type="match status" value="1"/>
</dbReference>
<dbReference type="KEGG" id="qsa:O6P43_009147"/>
<dbReference type="Pfam" id="PF00201">
    <property type="entry name" value="UDPGT"/>
    <property type="match status" value="1"/>
</dbReference>
<comment type="caution">
    <text evidence="3">The sequence shown here is derived from an EMBL/GenBank/DDBJ whole genome shotgun (WGS) entry which is preliminary data.</text>
</comment>
<dbReference type="SUPFAM" id="SSF53756">
    <property type="entry name" value="UDP-Glycosyltransferase/glycogen phosphorylase"/>
    <property type="match status" value="1"/>
</dbReference>
<dbReference type="Proteomes" id="UP001163823">
    <property type="component" value="Chromosome 4"/>
</dbReference>
<organism evidence="3 4">
    <name type="scientific">Quillaja saponaria</name>
    <name type="common">Soap bark tree</name>
    <dbReference type="NCBI Taxonomy" id="32244"/>
    <lineage>
        <taxon>Eukaryota</taxon>
        <taxon>Viridiplantae</taxon>
        <taxon>Streptophyta</taxon>
        <taxon>Embryophyta</taxon>
        <taxon>Tracheophyta</taxon>
        <taxon>Spermatophyta</taxon>
        <taxon>Magnoliopsida</taxon>
        <taxon>eudicotyledons</taxon>
        <taxon>Gunneridae</taxon>
        <taxon>Pentapetalae</taxon>
        <taxon>rosids</taxon>
        <taxon>fabids</taxon>
        <taxon>Fabales</taxon>
        <taxon>Quillajaceae</taxon>
        <taxon>Quillaja</taxon>
    </lineage>
</organism>
<dbReference type="FunFam" id="3.40.50.2000:FF:000056">
    <property type="entry name" value="Glycosyltransferase"/>
    <property type="match status" value="1"/>
</dbReference>
<gene>
    <name evidence="3" type="ORF">O6P43_009147</name>
</gene>
<keyword evidence="2" id="KW-0808">Transferase</keyword>
<sequence>MPGKVEELIEQINGLENGKITCVLADQSIGWALDIAEKKGIRQAAFCPAAAAQLVLGLSIAKLIDKGIIDRDGSPVEKQIIQLSPTMPPTSTEHLVWACVGNLTTQIYFRTYVIYVAFGSFMAFEPTKFKELTFGLELSNRPFLWVVQPDITDRIKTYHSGFTERVANHAKIVGWAPQQKILSHPSVACFISHCGWNSTIEGTSNGIPFLCWPHFADQFLNQSYICDVWKVGLRLDADENGTIRSCEINNKIEKLLNDEDLKARSIGFQGEGFK</sequence>
<keyword evidence="4" id="KW-1185">Reference proteome</keyword>
<dbReference type="GO" id="GO:0008194">
    <property type="term" value="F:UDP-glycosyltransferase activity"/>
    <property type="evidence" value="ECO:0007669"/>
    <property type="project" value="InterPro"/>
</dbReference>
<proteinExistence type="inferred from homology"/>
<accession>A0AAD7PXM2</accession>
<evidence type="ECO:0000313" key="3">
    <source>
        <dbReference type="EMBL" id="KAJ7971059.1"/>
    </source>
</evidence>
<comment type="similarity">
    <text evidence="1">Belongs to the UDP-glycosyltransferase family.</text>
</comment>
<dbReference type="AlphaFoldDB" id="A0AAD7PXM2"/>
<protein>
    <submittedName>
        <fullName evidence="3">UDP-glycosyltransferase</fullName>
    </submittedName>
</protein>
<evidence type="ECO:0000256" key="1">
    <source>
        <dbReference type="ARBA" id="ARBA00009995"/>
    </source>
</evidence>
<dbReference type="Gene3D" id="3.40.50.2000">
    <property type="entry name" value="Glycogen Phosphorylase B"/>
    <property type="match status" value="2"/>
</dbReference>
<dbReference type="InterPro" id="IPR002213">
    <property type="entry name" value="UDP_glucos_trans"/>
</dbReference>
<dbReference type="CDD" id="cd03784">
    <property type="entry name" value="GT1_Gtf-like"/>
    <property type="match status" value="1"/>
</dbReference>
<name>A0AAD7PXM2_QUISA</name>
<reference evidence="3" key="1">
    <citation type="journal article" date="2023" name="Science">
        <title>Elucidation of the pathway for biosynthesis of saponin adjuvants from the soapbark tree.</title>
        <authorList>
            <person name="Reed J."/>
            <person name="Orme A."/>
            <person name="El-Demerdash A."/>
            <person name="Owen C."/>
            <person name="Martin L.B.B."/>
            <person name="Misra R.C."/>
            <person name="Kikuchi S."/>
            <person name="Rejzek M."/>
            <person name="Martin A.C."/>
            <person name="Harkess A."/>
            <person name="Leebens-Mack J."/>
            <person name="Louveau T."/>
            <person name="Stephenson M.J."/>
            <person name="Osbourn A."/>
        </authorList>
    </citation>
    <scope>NUCLEOTIDE SEQUENCE</scope>
    <source>
        <strain evidence="3">S10</strain>
    </source>
</reference>
<dbReference type="PANTHER" id="PTHR48045">
    <property type="entry name" value="UDP-GLYCOSYLTRANSFERASE 72B1"/>
    <property type="match status" value="1"/>
</dbReference>
<evidence type="ECO:0000256" key="2">
    <source>
        <dbReference type="ARBA" id="ARBA00022679"/>
    </source>
</evidence>
<dbReference type="EMBL" id="JARAOO010000004">
    <property type="protein sequence ID" value="KAJ7971059.1"/>
    <property type="molecule type" value="Genomic_DNA"/>
</dbReference>
<evidence type="ECO:0000313" key="4">
    <source>
        <dbReference type="Proteomes" id="UP001163823"/>
    </source>
</evidence>